<evidence type="ECO:0000313" key="1">
    <source>
        <dbReference type="Proteomes" id="UP000095286"/>
    </source>
</evidence>
<name>A0AC35TUI2_9BILA</name>
<reference evidence="2" key="1">
    <citation type="submission" date="2016-11" db="UniProtKB">
        <authorList>
            <consortium name="WormBaseParasite"/>
        </authorList>
    </citation>
    <scope>IDENTIFICATION</scope>
    <source>
        <strain evidence="2">KR3021</strain>
    </source>
</reference>
<sequence>MKIIPEGIISYANDCGDTICVRYGLVFVKYQLDDCHTDVMKHIRVNNAHNPIKINLEEASINGMATCLLAKHSYEYLKALFKNRLLFPRSPREGVSEFAPKHHLTSWCLCQYVEKFEFNPEKKSLLDWII</sequence>
<dbReference type="Proteomes" id="UP000095286">
    <property type="component" value="Unplaced"/>
</dbReference>
<organism evidence="1 2">
    <name type="scientific">Rhabditophanes sp. KR3021</name>
    <dbReference type="NCBI Taxonomy" id="114890"/>
    <lineage>
        <taxon>Eukaryota</taxon>
        <taxon>Metazoa</taxon>
        <taxon>Ecdysozoa</taxon>
        <taxon>Nematoda</taxon>
        <taxon>Chromadorea</taxon>
        <taxon>Rhabditida</taxon>
        <taxon>Tylenchina</taxon>
        <taxon>Panagrolaimomorpha</taxon>
        <taxon>Strongyloidoidea</taxon>
        <taxon>Alloionematidae</taxon>
        <taxon>Rhabditophanes</taxon>
    </lineage>
</organism>
<dbReference type="WBParaSite" id="RSKR_0000399700.1">
    <property type="protein sequence ID" value="RSKR_0000399700.1"/>
    <property type="gene ID" value="RSKR_0000399700"/>
</dbReference>
<accession>A0AC35TUI2</accession>
<evidence type="ECO:0000313" key="2">
    <source>
        <dbReference type="WBParaSite" id="RSKR_0000399700.1"/>
    </source>
</evidence>
<protein>
    <submittedName>
        <fullName evidence="2">Transposase</fullName>
    </submittedName>
</protein>
<proteinExistence type="predicted"/>